<feature type="transmembrane region" description="Helical" evidence="11">
    <location>
        <begin position="216"/>
        <end position="239"/>
    </location>
</feature>
<dbReference type="InterPro" id="IPR017452">
    <property type="entry name" value="GPCR_Rhodpsn_7TM"/>
</dbReference>
<evidence type="ECO:0000256" key="2">
    <source>
        <dbReference type="ARBA" id="ARBA00010663"/>
    </source>
</evidence>
<dbReference type="InterPro" id="IPR000611">
    <property type="entry name" value="NPY_rcpt"/>
</dbReference>
<comment type="subcellular location">
    <subcellularLocation>
        <location evidence="1">Membrane</location>
        <topology evidence="1">Multi-pass membrane protein</topology>
    </subcellularLocation>
</comment>
<dbReference type="PROSITE" id="PS50262">
    <property type="entry name" value="G_PROTEIN_RECEP_F1_2"/>
    <property type="match status" value="1"/>
</dbReference>
<comment type="similarity">
    <text evidence="2 9">Belongs to the G-protein coupled receptor 1 family.</text>
</comment>
<evidence type="ECO:0000313" key="13">
    <source>
        <dbReference type="EMBL" id="KAH9417211.1"/>
    </source>
</evidence>
<dbReference type="PROSITE" id="PS00237">
    <property type="entry name" value="G_PROTEIN_RECEP_F1_1"/>
    <property type="match status" value="1"/>
</dbReference>
<dbReference type="EMBL" id="NJHN03000077">
    <property type="protein sequence ID" value="KAH9417211.1"/>
    <property type="molecule type" value="Genomic_DNA"/>
</dbReference>
<sequence>MDPFWLNNMNITGNNSTSSTTTNNNGSSIQINIDDISTLEILDRSTRTILVILYSATSVLAFVGNILVIIVEIFGRRSAASLRKFLINLAISDILFGVFAVPFTYTDFMFGRWIFLPWLCPWAQFIQILSIFITSFTLTVISIERYYAVKFPLSNQNKWLMAKSQYILIIGWLLGIIWASIPNTKIEQFVWDNQTYQDCRPDHELYESRWYNISSVMLTFGFPLIIQSICYASIIRCLLSKDNLQSSQSFAKQNRDMTRIIRMLVAVVILFLICWSPIKILMTVITYSPEWLFIHDPSSNNFYIASYFVCHWMAMANSFVNPIIYSFMSKSFRIDLRDLARKICAQNNDNKMVYSNNTNTSRHQSYYNHSRIYRSSYRQQNNQMNNQNNQQQQQQQPNPAKLSSFSNGTVVVIGGDNTNSSSSKDNVPSISQTSSNNSDDNVDSSSGGGGGGGHLAICTISVIRL</sequence>
<keyword evidence="6 11" id="KW-0472">Membrane</keyword>
<feature type="compositionally biased region" description="Polar residues" evidence="10">
    <location>
        <begin position="416"/>
        <end position="433"/>
    </location>
</feature>
<keyword evidence="4 11" id="KW-1133">Transmembrane helix</keyword>
<comment type="caution">
    <text evidence="13">The sequence shown here is derived from an EMBL/GenBank/DDBJ whole genome shotgun (WGS) entry which is preliminary data.</text>
</comment>
<evidence type="ECO:0000256" key="9">
    <source>
        <dbReference type="RuleBase" id="RU000688"/>
    </source>
</evidence>
<feature type="compositionally biased region" description="Low complexity" evidence="10">
    <location>
        <begin position="434"/>
        <end position="445"/>
    </location>
</feature>
<dbReference type="InterPro" id="IPR000276">
    <property type="entry name" value="GPCR_Rhodpsn"/>
</dbReference>
<evidence type="ECO:0000256" key="11">
    <source>
        <dbReference type="SAM" id="Phobius"/>
    </source>
</evidence>
<dbReference type="Gene3D" id="1.20.1070.10">
    <property type="entry name" value="Rhodopsin 7-helix transmembrane proteins"/>
    <property type="match status" value="1"/>
</dbReference>
<dbReference type="PANTHER" id="PTHR45695:SF9">
    <property type="entry name" value="LEUCOKININ RECEPTOR"/>
    <property type="match status" value="1"/>
</dbReference>
<feature type="domain" description="G-protein coupled receptors family 1 profile" evidence="12">
    <location>
        <begin position="64"/>
        <end position="325"/>
    </location>
</feature>
<feature type="transmembrane region" description="Helical" evidence="11">
    <location>
        <begin position="164"/>
        <end position="181"/>
    </location>
</feature>
<dbReference type="SUPFAM" id="SSF81321">
    <property type="entry name" value="Family A G protein-coupled receptor-like"/>
    <property type="match status" value="1"/>
</dbReference>
<accession>A0ABQ8J3T6</accession>
<evidence type="ECO:0000256" key="8">
    <source>
        <dbReference type="ARBA" id="ARBA00023224"/>
    </source>
</evidence>
<keyword evidence="14" id="KW-1185">Reference proteome</keyword>
<evidence type="ECO:0000256" key="4">
    <source>
        <dbReference type="ARBA" id="ARBA00022989"/>
    </source>
</evidence>
<evidence type="ECO:0000256" key="5">
    <source>
        <dbReference type="ARBA" id="ARBA00023040"/>
    </source>
</evidence>
<reference evidence="13 14" key="1">
    <citation type="journal article" date="2018" name="J. Allergy Clin. Immunol.">
        <title>High-quality assembly of Dermatophagoides pteronyssinus genome and transcriptome reveals a wide range of novel allergens.</title>
        <authorList>
            <person name="Liu X.Y."/>
            <person name="Yang K.Y."/>
            <person name="Wang M.Q."/>
            <person name="Kwok J.S."/>
            <person name="Zeng X."/>
            <person name="Yang Z."/>
            <person name="Xiao X.J."/>
            <person name="Lau C.P."/>
            <person name="Li Y."/>
            <person name="Huang Z.M."/>
            <person name="Ba J.G."/>
            <person name="Yim A.K."/>
            <person name="Ouyang C.Y."/>
            <person name="Ngai S.M."/>
            <person name="Chan T.F."/>
            <person name="Leung E.L."/>
            <person name="Liu L."/>
            <person name="Liu Z.G."/>
            <person name="Tsui S.K."/>
        </authorList>
    </citation>
    <scope>NUCLEOTIDE SEQUENCE [LARGE SCALE GENOMIC DNA]</scope>
    <source>
        <strain evidence="13">Derp</strain>
    </source>
</reference>
<keyword evidence="8 9" id="KW-0807">Transducer</keyword>
<dbReference type="PRINTS" id="PR00237">
    <property type="entry name" value="GPCRRHODOPSN"/>
</dbReference>
<dbReference type="PANTHER" id="PTHR45695">
    <property type="entry name" value="LEUCOKININ RECEPTOR-RELATED"/>
    <property type="match status" value="1"/>
</dbReference>
<feature type="transmembrane region" description="Helical" evidence="11">
    <location>
        <begin position="302"/>
        <end position="327"/>
    </location>
</feature>
<protein>
    <recommendedName>
        <fullName evidence="12">G-protein coupled receptors family 1 profile domain-containing protein</fullName>
    </recommendedName>
</protein>
<name>A0ABQ8J3T6_DERPT</name>
<evidence type="ECO:0000256" key="10">
    <source>
        <dbReference type="SAM" id="MobiDB-lite"/>
    </source>
</evidence>
<evidence type="ECO:0000256" key="6">
    <source>
        <dbReference type="ARBA" id="ARBA00023136"/>
    </source>
</evidence>
<organism evidence="13 14">
    <name type="scientific">Dermatophagoides pteronyssinus</name>
    <name type="common">European house dust mite</name>
    <dbReference type="NCBI Taxonomy" id="6956"/>
    <lineage>
        <taxon>Eukaryota</taxon>
        <taxon>Metazoa</taxon>
        <taxon>Ecdysozoa</taxon>
        <taxon>Arthropoda</taxon>
        <taxon>Chelicerata</taxon>
        <taxon>Arachnida</taxon>
        <taxon>Acari</taxon>
        <taxon>Acariformes</taxon>
        <taxon>Sarcoptiformes</taxon>
        <taxon>Astigmata</taxon>
        <taxon>Psoroptidia</taxon>
        <taxon>Analgoidea</taxon>
        <taxon>Pyroglyphidae</taxon>
        <taxon>Dermatophagoidinae</taxon>
        <taxon>Dermatophagoides</taxon>
    </lineage>
</organism>
<dbReference type="Pfam" id="PF00001">
    <property type="entry name" value="7tm_1"/>
    <property type="match status" value="1"/>
</dbReference>
<dbReference type="Proteomes" id="UP000887458">
    <property type="component" value="Unassembled WGS sequence"/>
</dbReference>
<keyword evidence="7 9" id="KW-0675">Receptor</keyword>
<evidence type="ECO:0000259" key="12">
    <source>
        <dbReference type="PROSITE" id="PS50262"/>
    </source>
</evidence>
<evidence type="ECO:0000313" key="14">
    <source>
        <dbReference type="Proteomes" id="UP000887458"/>
    </source>
</evidence>
<gene>
    <name evidence="13" type="ORF">DERP_007208</name>
</gene>
<feature type="transmembrane region" description="Helical" evidence="11">
    <location>
        <begin position="260"/>
        <end position="282"/>
    </location>
</feature>
<evidence type="ECO:0000256" key="7">
    <source>
        <dbReference type="ARBA" id="ARBA00023170"/>
    </source>
</evidence>
<feature type="transmembrane region" description="Helical" evidence="11">
    <location>
        <begin position="49"/>
        <end position="73"/>
    </location>
</feature>
<feature type="transmembrane region" description="Helical" evidence="11">
    <location>
        <begin position="125"/>
        <end position="143"/>
    </location>
</feature>
<reference evidence="13 14" key="2">
    <citation type="journal article" date="2022" name="Mol. Biol. Evol.">
        <title>Comparative Genomics Reveals Insights into the Divergent Evolution of Astigmatic Mites and Household Pest Adaptations.</title>
        <authorList>
            <person name="Xiong Q."/>
            <person name="Wan A.T."/>
            <person name="Liu X."/>
            <person name="Fung C.S."/>
            <person name="Xiao X."/>
            <person name="Malainual N."/>
            <person name="Hou J."/>
            <person name="Wang L."/>
            <person name="Wang M."/>
            <person name="Yang K.Y."/>
            <person name="Cui Y."/>
            <person name="Leung E.L."/>
            <person name="Nong W."/>
            <person name="Shin S.K."/>
            <person name="Au S.W."/>
            <person name="Jeong K.Y."/>
            <person name="Chew F.T."/>
            <person name="Hui J.H."/>
            <person name="Leung T.F."/>
            <person name="Tungtrongchitr A."/>
            <person name="Zhong N."/>
            <person name="Liu Z."/>
            <person name="Tsui S.K."/>
        </authorList>
    </citation>
    <scope>NUCLEOTIDE SEQUENCE [LARGE SCALE GENOMIC DNA]</scope>
    <source>
        <strain evidence="13">Derp</strain>
    </source>
</reference>
<evidence type="ECO:0000256" key="3">
    <source>
        <dbReference type="ARBA" id="ARBA00022692"/>
    </source>
</evidence>
<proteinExistence type="inferred from homology"/>
<feature type="transmembrane region" description="Helical" evidence="11">
    <location>
        <begin position="85"/>
        <end position="105"/>
    </location>
</feature>
<keyword evidence="5 9" id="KW-0297">G-protein coupled receptor</keyword>
<feature type="compositionally biased region" description="Polar residues" evidence="10">
    <location>
        <begin position="397"/>
        <end position="409"/>
    </location>
</feature>
<evidence type="ECO:0000256" key="1">
    <source>
        <dbReference type="ARBA" id="ARBA00004141"/>
    </source>
</evidence>
<dbReference type="PRINTS" id="PR01012">
    <property type="entry name" value="NRPEPTIDEYR"/>
</dbReference>
<feature type="compositionally biased region" description="Low complexity" evidence="10">
    <location>
        <begin position="384"/>
        <end position="396"/>
    </location>
</feature>
<feature type="region of interest" description="Disordered" evidence="10">
    <location>
        <begin position="384"/>
        <end position="453"/>
    </location>
</feature>
<keyword evidence="3 9" id="KW-0812">Transmembrane</keyword>